<sequence length="140" mass="16570">METLSNEMLYHIVSFCDDRELCALSLADRTFFSLCSEEKFWMELCKKKNFPDKDELYSWKEWYKKLSSPFLVECHWYYGKCRDLIFKVNYGITFGQLRKKICKGVGYNWPENVAVGVDGKDEEVIPVLHLSHGLFICWAK</sequence>
<feature type="domain" description="F-box" evidence="1">
    <location>
        <begin position="1"/>
        <end position="44"/>
    </location>
</feature>
<dbReference type="PROSITE" id="PS50181">
    <property type="entry name" value="FBOX"/>
    <property type="match status" value="1"/>
</dbReference>
<accession>A0AA96J118</accession>
<dbReference type="InterPro" id="IPR001810">
    <property type="entry name" value="F-box_dom"/>
</dbReference>
<dbReference type="InterPro" id="IPR036047">
    <property type="entry name" value="F-box-like_dom_sf"/>
</dbReference>
<dbReference type="SUPFAM" id="SSF81383">
    <property type="entry name" value="F-box domain"/>
    <property type="match status" value="1"/>
</dbReference>
<proteinExistence type="predicted"/>
<evidence type="ECO:0000259" key="1">
    <source>
        <dbReference type="PROSITE" id="PS50181"/>
    </source>
</evidence>
<protein>
    <submittedName>
        <fullName evidence="2">F-box containing protein</fullName>
    </submittedName>
</protein>
<reference evidence="2" key="1">
    <citation type="submission" date="2023-07" db="EMBL/GenBank/DDBJ databases">
        <authorList>
            <person name="Xia Y."/>
        </authorList>
    </citation>
    <scope>NUCLEOTIDE SEQUENCE</scope>
    <source>
        <strain evidence="2">E</strain>
    </source>
</reference>
<gene>
    <name evidence="2" type="ORF">MarDSR_213</name>
</gene>
<name>A0AA96J118_9VIRU</name>
<dbReference type="Gene3D" id="1.20.1280.50">
    <property type="match status" value="1"/>
</dbReference>
<dbReference type="EMBL" id="OR343189">
    <property type="protein sequence ID" value="WNL50252.1"/>
    <property type="molecule type" value="Genomic_DNA"/>
</dbReference>
<evidence type="ECO:0000313" key="2">
    <source>
        <dbReference type="EMBL" id="WNL50252.1"/>
    </source>
</evidence>
<organism evidence="2">
    <name type="scientific">Marseillevirus sp</name>
    <dbReference type="NCBI Taxonomy" id="2809551"/>
    <lineage>
        <taxon>Viruses</taxon>
        <taxon>Varidnaviria</taxon>
        <taxon>Bamfordvirae</taxon>
        <taxon>Nucleocytoviricota</taxon>
        <taxon>Megaviricetes</taxon>
        <taxon>Pimascovirales</taxon>
        <taxon>Pimascovirales incertae sedis</taxon>
        <taxon>Marseilleviridae</taxon>
        <taxon>Marseillevirus</taxon>
    </lineage>
</organism>